<organism evidence="9 10">
    <name type="scientific">Candida albicans</name>
    <name type="common">Yeast</name>
    <dbReference type="NCBI Taxonomy" id="5476"/>
    <lineage>
        <taxon>Eukaryota</taxon>
        <taxon>Fungi</taxon>
        <taxon>Dikarya</taxon>
        <taxon>Ascomycota</taxon>
        <taxon>Saccharomycotina</taxon>
        <taxon>Pichiomycetes</taxon>
        <taxon>Debaryomycetaceae</taxon>
        <taxon>Candida/Lodderomyces clade</taxon>
        <taxon>Candida</taxon>
    </lineage>
</organism>
<evidence type="ECO:0000313" key="9">
    <source>
        <dbReference type="EMBL" id="KAF6062919.1"/>
    </source>
</evidence>
<evidence type="ECO:0000256" key="7">
    <source>
        <dbReference type="SAM" id="Coils"/>
    </source>
</evidence>
<evidence type="ECO:0000256" key="8">
    <source>
        <dbReference type="SAM" id="MobiDB-lite"/>
    </source>
</evidence>
<comment type="similarity">
    <text evidence="2 6">Belongs to the C1D family.</text>
</comment>
<accession>A0A8H6BUB5</accession>
<dbReference type="Proteomes" id="UP000536275">
    <property type="component" value="Unassembled WGS sequence"/>
</dbReference>
<dbReference type="EMBL" id="JABWAD010000061">
    <property type="protein sequence ID" value="KAF6062919.1"/>
    <property type="molecule type" value="Genomic_DNA"/>
</dbReference>
<feature type="coiled-coil region" evidence="7">
    <location>
        <begin position="99"/>
        <end position="136"/>
    </location>
</feature>
<sequence length="236" mass="26507">MENIENLKLYINSLSQSISAYESALSPLQNKQLSDMILNINTTSSTTSTTSTSEEQQIQILNNFAYILISTLFSYLKSLGIDTDSHPIKMELSRIKSSMNRLKNIKNEINGDTNKQEEEEEEKEKLKKSKEYLSRTLGVRDVGSSVDVKSMGTSAISKQNFQGKHIKFDDHDNADEKKDDGNKNDLKKSKNKKPNSTGSKSNSKSKSKSKSKLNVKESKITKPKSNKKSSTKNKNK</sequence>
<comment type="function">
    <text evidence="6">Required for exosome-dependent processing of pre-rRNA and small nucleolar RNA (snRNA) precursors. Involved in processing of 35S pre-rRNA at the A0, A1 and A2 sites.</text>
</comment>
<gene>
    <name evidence="9" type="ORF">FOB64_005956</name>
</gene>
<dbReference type="GO" id="GO:0003677">
    <property type="term" value="F:DNA binding"/>
    <property type="evidence" value="ECO:0007669"/>
    <property type="project" value="TreeGrafter"/>
</dbReference>
<reference evidence="9 10" key="1">
    <citation type="submission" date="2020-03" db="EMBL/GenBank/DDBJ databases">
        <title>FDA dAtabase for Regulatory Grade micrObial Sequences (FDA-ARGOS): Supporting development and validation of Infectious Disease Dx tests.</title>
        <authorList>
            <person name="Campos J."/>
            <person name="Goldberg B."/>
            <person name="Tallon L."/>
            <person name="Sadzewicz L."/>
            <person name="Vavikolanu K."/>
            <person name="Mehta A."/>
            <person name="Aluvathingal J."/>
            <person name="Nadendla S."/>
            <person name="Nandy P."/>
            <person name="Geyer C."/>
            <person name="Yan Y."/>
            <person name="Sichtig H."/>
        </authorList>
    </citation>
    <scope>NUCLEOTIDE SEQUENCE [LARGE SCALE GENOMIC DNA]</scope>
    <source>
        <strain evidence="9 10">FDAARGOS_656</strain>
    </source>
</reference>
<name>A0A8H6BUB5_CANAX</name>
<evidence type="ECO:0000256" key="1">
    <source>
        <dbReference type="ARBA" id="ARBA00004123"/>
    </source>
</evidence>
<protein>
    <recommendedName>
        <fullName evidence="6">Exosome complex protein</fullName>
    </recommendedName>
</protein>
<dbReference type="GO" id="GO:0000178">
    <property type="term" value="C:exosome (RNase complex)"/>
    <property type="evidence" value="ECO:0007669"/>
    <property type="project" value="TreeGrafter"/>
</dbReference>
<keyword evidence="3 6" id="KW-0698">rRNA processing</keyword>
<dbReference type="GO" id="GO:0005730">
    <property type="term" value="C:nucleolus"/>
    <property type="evidence" value="ECO:0007669"/>
    <property type="project" value="TreeGrafter"/>
</dbReference>
<dbReference type="AlphaFoldDB" id="A0A8H6BUB5"/>
<keyword evidence="5 6" id="KW-0539">Nucleus</keyword>
<keyword evidence="7" id="KW-0175">Coiled coil</keyword>
<evidence type="ECO:0000256" key="6">
    <source>
        <dbReference type="RuleBase" id="RU368003"/>
    </source>
</evidence>
<dbReference type="GO" id="GO:0010468">
    <property type="term" value="P:regulation of gene expression"/>
    <property type="evidence" value="ECO:0007669"/>
    <property type="project" value="TreeGrafter"/>
</dbReference>
<proteinExistence type="inferred from homology"/>
<feature type="compositionally biased region" description="Basic and acidic residues" evidence="8">
    <location>
        <begin position="166"/>
        <end position="188"/>
    </location>
</feature>
<comment type="subcellular location">
    <subcellularLocation>
        <location evidence="1 6">Nucleus</location>
    </subcellularLocation>
</comment>
<feature type="region of interest" description="Disordered" evidence="8">
    <location>
        <begin position="162"/>
        <end position="236"/>
    </location>
</feature>
<feature type="compositionally biased region" description="Basic residues" evidence="8">
    <location>
        <begin position="203"/>
        <end position="213"/>
    </location>
</feature>
<evidence type="ECO:0000256" key="4">
    <source>
        <dbReference type="ARBA" id="ARBA00022884"/>
    </source>
</evidence>
<dbReference type="GO" id="GO:0003723">
    <property type="term" value="F:RNA binding"/>
    <property type="evidence" value="ECO:0007669"/>
    <property type="project" value="UniProtKB-UniRule"/>
</dbReference>
<evidence type="ECO:0000256" key="2">
    <source>
        <dbReference type="ARBA" id="ARBA00009154"/>
    </source>
</evidence>
<comment type="caution">
    <text evidence="9">The sequence shown here is derived from an EMBL/GenBank/DDBJ whole genome shotgun (WGS) entry which is preliminary data.</text>
</comment>
<evidence type="ECO:0000256" key="5">
    <source>
        <dbReference type="ARBA" id="ARBA00023242"/>
    </source>
</evidence>
<feature type="compositionally biased region" description="Basic residues" evidence="8">
    <location>
        <begin position="221"/>
        <end position="236"/>
    </location>
</feature>
<evidence type="ECO:0000313" key="10">
    <source>
        <dbReference type="Proteomes" id="UP000536275"/>
    </source>
</evidence>
<dbReference type="GO" id="GO:0000460">
    <property type="term" value="P:maturation of 5.8S rRNA"/>
    <property type="evidence" value="ECO:0007669"/>
    <property type="project" value="TreeGrafter"/>
</dbReference>
<dbReference type="InterPro" id="IPR007146">
    <property type="entry name" value="Sas10/Utp3/C1D"/>
</dbReference>
<keyword evidence="4 6" id="KW-0694">RNA-binding</keyword>
<dbReference type="InterPro" id="IPR011082">
    <property type="entry name" value="Exosome-assoc_fac/DNA_repair"/>
</dbReference>
<dbReference type="Pfam" id="PF04000">
    <property type="entry name" value="Sas10_Utp3"/>
    <property type="match status" value="1"/>
</dbReference>
<evidence type="ECO:0000256" key="3">
    <source>
        <dbReference type="ARBA" id="ARBA00022552"/>
    </source>
</evidence>
<dbReference type="PANTHER" id="PTHR15341">
    <property type="entry name" value="SUN-COR STEROID HORMONE RECEPTOR CO-REPRESSOR"/>
    <property type="match status" value="1"/>
</dbReference>
<dbReference type="PANTHER" id="PTHR15341:SF3">
    <property type="entry name" value="NUCLEAR NUCLEIC ACID-BINDING PROTEIN C1D"/>
    <property type="match status" value="1"/>
</dbReference>